<evidence type="ECO:0000256" key="3">
    <source>
        <dbReference type="SAM" id="MobiDB-lite"/>
    </source>
</evidence>
<sequence length="1042" mass="118404">MQYQRGMCREYQGMGTGIQNNISTKKAHRNSIGGNMEAYLTKGRRQEFPTNENGLVIRERGSSEKYVNRSKDKGDQETQKALYRSGSTPESGTFTITPTGSADSYDYGSNVISGIKDYRGILFGNNIVQKSPSGGSVNECDTEGSLVDLPNSLGEVLIVKAIDIPSQLNRNKVENQRRSRLSSEKVIDEGTEEEKSVLRNEEKEKNEKMTELSEKIEEVEERRSEETAFTFDEDKQQSDIYSENQEKEKKEEEEQMGGTEFMITDKKMTPFSCTFKGLEIYEDLKNVQEKEQLVQEQEKEEKEKEKEKEEKEKDVLSNEEEIPMAKEKVDNTDNVNIFELDGFSLTQSSVTKNEHEGNEMHKAECVKKEAVPEEECGLLKARLVVGTPKLKPLRRRSQLHNVEKKADVKIGYEQVVAEEEGEGECEGEEGEREKEREKEESSEESKSGSDEKMNRRDEVDISSANSMTNSRESITRISSESVKGLSRGISVMSLADTENPKVKANVVLAAQKKRKDRKSISLEASGNSTVINNLFLVYNNRVKKATFIGYPSRIGIANLFRDKYINELKNISITNESVPAFLLKSESAGIYYELEDYSELRENSIVKWPIKESVAISKEQRGSHVVELEKTFDQISDQLSNLNSSLTNSVACLLDEKLSSIITIDDLKREINAENAIKRIQPEINTQRLLNEKLEAVQSQLEDRENTIAELRKKMTEVESSKENEIGRLRKQLETSSKLVAEKQAQVDKLQASVNAQKLENTQQIQSNPRAEIEAEMITLKNEYNELCKKMEDTEALLCEMQKDVVKRGSIPTPQMIKTIKSYISFTKTHSEFLSQKTAQSNKEWKNIWESELKNVVAEQTFVSKVERGLKELVQDSQSFEQIVFNLESVINLRNERQKSGKSLSKSEEILLKIGFNSDCVVTGPGHDHDDIVHDIKRHLLDEIKSVAIDSESRMDAIINAQKVRQIELDSRPPNILEQQLSEYLCEKPNGSISSAVHQLETSLTEKNNHVLREMMESTKISMNSANPTNKNTRSRRPKKTI</sequence>
<feature type="region of interest" description="Disordered" evidence="3">
    <location>
        <begin position="60"/>
        <end position="102"/>
    </location>
</feature>
<evidence type="ECO:0000259" key="4">
    <source>
        <dbReference type="SMART" id="SM00806"/>
    </source>
</evidence>
<dbReference type="PANTHER" id="PTHR22741:SF10">
    <property type="entry name" value="COILED-COIL DOMAIN-CONTAINING PROTEIN CG32809"/>
    <property type="match status" value="1"/>
</dbReference>
<dbReference type="GO" id="GO:0005519">
    <property type="term" value="F:cytoskeletal regulatory protein binding"/>
    <property type="evidence" value="ECO:0007669"/>
    <property type="project" value="InterPro"/>
</dbReference>
<dbReference type="SMART" id="SM00806">
    <property type="entry name" value="AIP3"/>
    <property type="match status" value="1"/>
</dbReference>
<feature type="compositionally biased region" description="Basic and acidic residues" evidence="3">
    <location>
        <begin position="431"/>
        <end position="459"/>
    </location>
</feature>
<comment type="caution">
    <text evidence="5">The sequence shown here is derived from an EMBL/GenBank/DDBJ whole genome shotgun (WGS) entry which is preliminary data.</text>
</comment>
<dbReference type="InterPro" id="IPR022782">
    <property type="entry name" value="AIP3-like_C"/>
</dbReference>
<feature type="compositionally biased region" description="Polar residues" evidence="3">
    <location>
        <begin position="1019"/>
        <end position="1032"/>
    </location>
</feature>
<accession>A0A1R1PG84</accession>
<feature type="region of interest" description="Disordered" evidence="3">
    <location>
        <begin position="1019"/>
        <end position="1042"/>
    </location>
</feature>
<evidence type="ECO:0000256" key="2">
    <source>
        <dbReference type="SAM" id="Coils"/>
    </source>
</evidence>
<feature type="compositionally biased region" description="Low complexity" evidence="3">
    <location>
        <begin position="468"/>
        <end position="479"/>
    </location>
</feature>
<dbReference type="OrthoDB" id="783096at2759"/>
<feature type="coiled-coil region" evidence="2">
    <location>
        <begin position="687"/>
        <end position="797"/>
    </location>
</feature>
<dbReference type="InterPro" id="IPR051825">
    <property type="entry name" value="SRCIN1"/>
</dbReference>
<organism evidence="5 6">
    <name type="scientific">Zancudomyces culisetae</name>
    <name type="common">Gut fungus</name>
    <name type="synonym">Smittium culisetae</name>
    <dbReference type="NCBI Taxonomy" id="1213189"/>
    <lineage>
        <taxon>Eukaryota</taxon>
        <taxon>Fungi</taxon>
        <taxon>Fungi incertae sedis</taxon>
        <taxon>Zoopagomycota</taxon>
        <taxon>Kickxellomycotina</taxon>
        <taxon>Harpellomycetes</taxon>
        <taxon>Harpellales</taxon>
        <taxon>Legeriomycetaceae</taxon>
        <taxon>Zancudomyces</taxon>
    </lineage>
</organism>
<dbReference type="Pfam" id="PF03915">
    <property type="entry name" value="AIP3"/>
    <property type="match status" value="1"/>
</dbReference>
<evidence type="ECO:0000256" key="1">
    <source>
        <dbReference type="ARBA" id="ARBA00023054"/>
    </source>
</evidence>
<feature type="domain" description="Actin interacting protein 3 C-terminal" evidence="4">
    <location>
        <begin position="535"/>
        <end position="983"/>
    </location>
</feature>
<feature type="compositionally biased region" description="Basic and acidic residues" evidence="3">
    <location>
        <begin position="172"/>
        <end position="237"/>
    </location>
</feature>
<feature type="compositionally biased region" description="Basic and acidic residues" evidence="3">
    <location>
        <begin position="292"/>
        <end position="316"/>
    </location>
</feature>
<feature type="region of interest" description="Disordered" evidence="3">
    <location>
        <begin position="172"/>
        <end position="263"/>
    </location>
</feature>
<dbReference type="InterPro" id="IPR005613">
    <property type="entry name" value="AIP3_C"/>
</dbReference>
<keyword evidence="6" id="KW-1185">Reference proteome</keyword>
<dbReference type="GO" id="GO:0030010">
    <property type="term" value="P:establishment of cell polarity"/>
    <property type="evidence" value="ECO:0007669"/>
    <property type="project" value="TreeGrafter"/>
</dbReference>
<feature type="compositionally biased region" description="Polar residues" evidence="3">
    <location>
        <begin position="85"/>
        <end position="102"/>
    </location>
</feature>
<feature type="compositionally biased region" description="Basic residues" evidence="3">
    <location>
        <begin position="1033"/>
        <end position="1042"/>
    </location>
</feature>
<protein>
    <submittedName>
        <fullName evidence="5">Bud site selection protein 6</fullName>
    </submittedName>
</protein>
<dbReference type="GO" id="GO:0005737">
    <property type="term" value="C:cytoplasm"/>
    <property type="evidence" value="ECO:0007669"/>
    <property type="project" value="TreeGrafter"/>
</dbReference>
<evidence type="ECO:0000313" key="6">
    <source>
        <dbReference type="Proteomes" id="UP000188320"/>
    </source>
</evidence>
<dbReference type="EMBL" id="LSSK01001349">
    <property type="protein sequence ID" value="OMH79957.1"/>
    <property type="molecule type" value="Genomic_DNA"/>
</dbReference>
<gene>
    <name evidence="5" type="ORF">AX774_g6610</name>
</gene>
<dbReference type="Gene3D" id="1.20.58.1540">
    <property type="entry name" value="Actin interacting protein 3, C-terminal domain"/>
    <property type="match status" value="1"/>
</dbReference>
<feature type="compositionally biased region" description="Basic and acidic residues" evidence="3">
    <location>
        <begin position="60"/>
        <end position="78"/>
    </location>
</feature>
<dbReference type="Proteomes" id="UP000188320">
    <property type="component" value="Unassembled WGS sequence"/>
</dbReference>
<name>A0A1R1PG84_ZANCU</name>
<dbReference type="PANTHER" id="PTHR22741">
    <property type="entry name" value="P140CAP/SNIP-RELATED"/>
    <property type="match status" value="1"/>
</dbReference>
<evidence type="ECO:0000313" key="5">
    <source>
        <dbReference type="EMBL" id="OMH79957.1"/>
    </source>
</evidence>
<reference evidence="6" key="1">
    <citation type="submission" date="2017-01" db="EMBL/GenBank/DDBJ databases">
        <authorList>
            <person name="Wang Y."/>
            <person name="White M."/>
            <person name="Kvist S."/>
            <person name="Moncalvo J.-M."/>
        </authorList>
    </citation>
    <scope>NUCLEOTIDE SEQUENCE [LARGE SCALE GENOMIC DNA]</scope>
    <source>
        <strain evidence="6">COL-18-3</strain>
    </source>
</reference>
<proteinExistence type="predicted"/>
<feature type="region of interest" description="Disordered" evidence="3">
    <location>
        <begin position="408"/>
        <end position="479"/>
    </location>
</feature>
<feature type="compositionally biased region" description="Acidic residues" evidence="3">
    <location>
        <begin position="416"/>
        <end position="430"/>
    </location>
</feature>
<keyword evidence="1 2" id="KW-0175">Coiled coil</keyword>
<feature type="region of interest" description="Disordered" evidence="3">
    <location>
        <begin position="292"/>
        <end position="330"/>
    </location>
</feature>
<dbReference type="GO" id="GO:0051286">
    <property type="term" value="C:cell tip"/>
    <property type="evidence" value="ECO:0007669"/>
    <property type="project" value="TreeGrafter"/>
</dbReference>
<dbReference type="AlphaFoldDB" id="A0A1R1PG84"/>